<proteinExistence type="predicted"/>
<gene>
    <name evidence="1" type="primary">80</name>
    <name evidence="1" type="ORF">000TH010_80</name>
</gene>
<dbReference type="RefSeq" id="YP_010644391.1">
    <property type="nucleotide sequence ID" value="NC_070624.1"/>
</dbReference>
<reference evidence="1 2" key="1">
    <citation type="submission" date="2019-07" db="EMBL/GenBank/DDBJ databases">
        <authorList>
            <person name="Tomko B.E."/>
            <person name="Krukonis G.P."/>
            <person name="Delesalle V.A."/>
        </authorList>
    </citation>
    <scope>NUCLEOTIDE SEQUENCE [LARGE SCALE GENOMIC DNA]</scope>
</reference>
<sequence length="69" mass="7927">MKLYTDKAGETLNGRKQTFYAWSKPNKGDKEINVRESQIIDPVYENETDGMGYLLQSGDYDFKNQEGAE</sequence>
<dbReference type="KEGG" id="vg:77850615"/>
<dbReference type="EMBL" id="MN176219">
    <property type="protein sequence ID" value="QFR56293.1"/>
    <property type="molecule type" value="Genomic_DNA"/>
</dbReference>
<dbReference type="GeneID" id="77850615"/>
<dbReference type="Proteomes" id="UP000325623">
    <property type="component" value="Segment"/>
</dbReference>
<accession>A0A5P8PHW5</accession>
<keyword evidence="2" id="KW-1185">Reference proteome</keyword>
<evidence type="ECO:0000313" key="2">
    <source>
        <dbReference type="Proteomes" id="UP000325623"/>
    </source>
</evidence>
<name>A0A5P8PHW5_9CAUD</name>
<organism evidence="1 2">
    <name type="scientific">Bacillus phage 000TH010</name>
    <dbReference type="NCBI Taxonomy" id="2601652"/>
    <lineage>
        <taxon>Viruses</taxon>
        <taxon>Duplodnaviria</taxon>
        <taxon>Heunggongvirae</taxon>
        <taxon>Uroviricota</taxon>
        <taxon>Caudoviricetes</taxon>
        <taxon>Trautnerviridae</taxon>
        <taxon>Polsinellivirinae</taxon>
        <taxon>Rivavirus</taxon>
        <taxon>Rivavirus rv000TH010</taxon>
    </lineage>
</organism>
<protein>
    <submittedName>
        <fullName evidence="1">Uncharacterized protein</fullName>
    </submittedName>
</protein>
<evidence type="ECO:0000313" key="1">
    <source>
        <dbReference type="EMBL" id="QFR56293.1"/>
    </source>
</evidence>